<organism evidence="2 3">
    <name type="scientific">Sphaerotilus hippei</name>
    <dbReference type="NCBI Taxonomy" id="744406"/>
    <lineage>
        <taxon>Bacteria</taxon>
        <taxon>Pseudomonadati</taxon>
        <taxon>Pseudomonadota</taxon>
        <taxon>Betaproteobacteria</taxon>
        <taxon>Burkholderiales</taxon>
        <taxon>Sphaerotilaceae</taxon>
        <taxon>Sphaerotilus</taxon>
    </lineage>
</organism>
<keyword evidence="3" id="KW-1185">Reference proteome</keyword>
<name>A0A318GXF9_9BURK</name>
<dbReference type="Pfam" id="PF01841">
    <property type="entry name" value="Transglut_core"/>
    <property type="match status" value="1"/>
</dbReference>
<gene>
    <name evidence="2" type="ORF">C7444_114132</name>
</gene>
<dbReference type="AlphaFoldDB" id="A0A318GXF9"/>
<accession>A0A318GXF9</accession>
<dbReference type="InterPro" id="IPR038765">
    <property type="entry name" value="Papain-like_cys_pep_sf"/>
</dbReference>
<protein>
    <submittedName>
        <fullName evidence="2">Transglutaminase-like putative cysteine protease</fullName>
    </submittedName>
</protein>
<comment type="caution">
    <text evidence="2">The sequence shown here is derived from an EMBL/GenBank/DDBJ whole genome shotgun (WGS) entry which is preliminary data.</text>
</comment>
<dbReference type="SUPFAM" id="SSF54001">
    <property type="entry name" value="Cysteine proteinases"/>
    <property type="match status" value="1"/>
</dbReference>
<dbReference type="Gene3D" id="3.10.620.30">
    <property type="match status" value="1"/>
</dbReference>
<keyword evidence="2" id="KW-0378">Hydrolase</keyword>
<dbReference type="Gene3D" id="2.60.40.2250">
    <property type="match status" value="1"/>
</dbReference>
<dbReference type="GO" id="GO:0008233">
    <property type="term" value="F:peptidase activity"/>
    <property type="evidence" value="ECO:0007669"/>
    <property type="project" value="UniProtKB-KW"/>
</dbReference>
<dbReference type="PANTHER" id="PTHR33490:SF12">
    <property type="entry name" value="BLL5557 PROTEIN"/>
    <property type="match status" value="1"/>
</dbReference>
<dbReference type="Pfam" id="PF21295">
    <property type="entry name" value="Bact_transglu_N_2"/>
    <property type="match status" value="1"/>
</dbReference>
<dbReference type="Proteomes" id="UP000247811">
    <property type="component" value="Unassembled WGS sequence"/>
</dbReference>
<sequence>MIRLELGLELAYEVGDRGADFVFNIHAAHTPCQRVLDERLVLSQPVVPRLHVDPATGNRTMFLHAGPGELKLAYDATIELSHAVADPADLAEVPIQQLPPEVMTYLYPSRYCQSDQLFQFAGHEFGHLPQGHARAQAIHDWVGQRVTFSSNTSNGNTSALETLADQVGVCRDFAHLMIALCRAVNLPARFTTGTDYGADPILGPPDFHAYVEVYLGGRWVIFDPSGTAIPMGLVRLATGRDAADVAFATIFGGVVAHPPVIRTDAVDDPARGLVLPQHSPQALSTDLGPVTDTGV</sequence>
<feature type="domain" description="Transglutaminase-like" evidence="1">
    <location>
        <begin position="162"/>
        <end position="226"/>
    </location>
</feature>
<dbReference type="SMART" id="SM00460">
    <property type="entry name" value="TGc"/>
    <property type="match status" value="1"/>
</dbReference>
<dbReference type="InterPro" id="IPR048930">
    <property type="entry name" value="Bact_transglu_N_2"/>
</dbReference>
<dbReference type="InterPro" id="IPR002931">
    <property type="entry name" value="Transglutaminase-like"/>
</dbReference>
<dbReference type="GO" id="GO:0006508">
    <property type="term" value="P:proteolysis"/>
    <property type="evidence" value="ECO:0007669"/>
    <property type="project" value="UniProtKB-KW"/>
</dbReference>
<proteinExistence type="predicted"/>
<evidence type="ECO:0000313" key="3">
    <source>
        <dbReference type="Proteomes" id="UP000247811"/>
    </source>
</evidence>
<dbReference type="OrthoDB" id="5438043at2"/>
<keyword evidence="2" id="KW-0645">Protease</keyword>
<evidence type="ECO:0000313" key="2">
    <source>
        <dbReference type="EMBL" id="PXW94433.1"/>
    </source>
</evidence>
<evidence type="ECO:0000259" key="1">
    <source>
        <dbReference type="SMART" id="SM00460"/>
    </source>
</evidence>
<dbReference type="EMBL" id="QJJS01000014">
    <property type="protein sequence ID" value="PXW94433.1"/>
    <property type="molecule type" value="Genomic_DNA"/>
</dbReference>
<reference evidence="2 3" key="1">
    <citation type="submission" date="2018-05" db="EMBL/GenBank/DDBJ databases">
        <title>Genomic Encyclopedia of Type Strains, Phase IV (KMG-IV): sequencing the most valuable type-strain genomes for metagenomic binning, comparative biology and taxonomic classification.</title>
        <authorList>
            <person name="Goeker M."/>
        </authorList>
    </citation>
    <scope>NUCLEOTIDE SEQUENCE [LARGE SCALE GENOMIC DNA]</scope>
    <source>
        <strain evidence="2 3">DSM 566</strain>
    </source>
</reference>
<dbReference type="PANTHER" id="PTHR33490">
    <property type="entry name" value="BLR5614 PROTEIN-RELATED"/>
    <property type="match status" value="1"/>
</dbReference>
<dbReference type="RefSeq" id="WP_110401606.1">
    <property type="nucleotide sequence ID" value="NZ_QJJS01000014.1"/>
</dbReference>